<comment type="caution">
    <text evidence="2">The sequence shown here is derived from an EMBL/GenBank/DDBJ whole genome shotgun (WGS) entry which is preliminary data.</text>
</comment>
<evidence type="ECO:0000313" key="3">
    <source>
        <dbReference type="Proteomes" id="UP000011531"/>
    </source>
</evidence>
<feature type="compositionally biased region" description="Basic and acidic residues" evidence="1">
    <location>
        <begin position="1"/>
        <end position="11"/>
    </location>
</feature>
<dbReference type="OrthoDB" id="327947at2157"/>
<dbReference type="RefSeq" id="WP_008422013.1">
    <property type="nucleotide sequence ID" value="NZ_AOIA01000056.1"/>
</dbReference>
<organism evidence="2 3">
    <name type="scientific">Natronococcus jeotgali DSM 18795</name>
    <dbReference type="NCBI Taxonomy" id="1227498"/>
    <lineage>
        <taxon>Archaea</taxon>
        <taxon>Methanobacteriati</taxon>
        <taxon>Methanobacteriota</taxon>
        <taxon>Stenosarchaea group</taxon>
        <taxon>Halobacteria</taxon>
        <taxon>Halobacteriales</taxon>
        <taxon>Natrialbaceae</taxon>
        <taxon>Natronococcus</taxon>
    </lineage>
</organism>
<dbReference type="AlphaFoldDB" id="L9XM49"/>
<keyword evidence="3" id="KW-1185">Reference proteome</keyword>
<protein>
    <submittedName>
        <fullName evidence="2">Uncharacterized protein</fullName>
    </submittedName>
</protein>
<dbReference type="Proteomes" id="UP000011531">
    <property type="component" value="Unassembled WGS sequence"/>
</dbReference>
<feature type="compositionally biased region" description="Basic and acidic residues" evidence="1">
    <location>
        <begin position="28"/>
        <end position="37"/>
    </location>
</feature>
<sequence length="164" mass="19128">MSWSDRHKSDDTAEENEQEGALGEEFDEWVRNGDELGPRGQTKSTTDDSVGGQEPRQRDVADEPLQMTQCPRCDSREFVSKKLVYEEFHYNEGGDLEHHQNRVRAEFEYTCLGCKKRFHELPQGARGYYSEVEVLKQDLRRAIRVQVRAWLGSVSDFARRPFRN</sequence>
<accession>L9XM49</accession>
<proteinExistence type="predicted"/>
<feature type="region of interest" description="Disordered" evidence="1">
    <location>
        <begin position="1"/>
        <end position="67"/>
    </location>
</feature>
<gene>
    <name evidence="2" type="ORF">C492_07785</name>
</gene>
<dbReference type="EMBL" id="AOIA01000056">
    <property type="protein sequence ID" value="ELY62622.1"/>
    <property type="molecule type" value="Genomic_DNA"/>
</dbReference>
<evidence type="ECO:0000313" key="2">
    <source>
        <dbReference type="EMBL" id="ELY62622.1"/>
    </source>
</evidence>
<feature type="compositionally biased region" description="Acidic residues" evidence="1">
    <location>
        <begin position="12"/>
        <end position="27"/>
    </location>
</feature>
<reference evidence="2 3" key="1">
    <citation type="journal article" date="2014" name="PLoS Genet.">
        <title>Phylogenetically driven sequencing of extremely halophilic archaea reveals strategies for static and dynamic osmo-response.</title>
        <authorList>
            <person name="Becker E.A."/>
            <person name="Seitzer P.M."/>
            <person name="Tritt A."/>
            <person name="Larsen D."/>
            <person name="Krusor M."/>
            <person name="Yao A.I."/>
            <person name="Wu D."/>
            <person name="Madern D."/>
            <person name="Eisen J.A."/>
            <person name="Darling A.E."/>
            <person name="Facciotti M.T."/>
        </authorList>
    </citation>
    <scope>NUCLEOTIDE SEQUENCE [LARGE SCALE GENOMIC DNA]</scope>
    <source>
        <strain evidence="2 3">DSM 18795</strain>
    </source>
</reference>
<evidence type="ECO:0000256" key="1">
    <source>
        <dbReference type="SAM" id="MobiDB-lite"/>
    </source>
</evidence>
<name>L9XM49_9EURY</name>